<feature type="transmembrane region" description="Helical" evidence="1">
    <location>
        <begin position="110"/>
        <end position="134"/>
    </location>
</feature>
<evidence type="ECO:0000313" key="4">
    <source>
        <dbReference type="EMBL" id="MRZ56958.1"/>
    </source>
</evidence>
<dbReference type="EMBL" id="WKNE01000025">
    <property type="protein sequence ID" value="MRZ56958.1"/>
    <property type="molecule type" value="Genomic_DNA"/>
</dbReference>
<evidence type="ECO:0000259" key="2">
    <source>
        <dbReference type="Pfam" id="PF08707"/>
    </source>
</evidence>
<keyword evidence="1" id="KW-1133">Transmembrane helix</keyword>
<keyword evidence="1" id="KW-0812">Transmembrane</keyword>
<comment type="caution">
    <text evidence="4">The sequence shown here is derived from an EMBL/GenBank/DDBJ whole genome shotgun (WGS) entry which is preliminary data.</text>
</comment>
<gene>
    <name evidence="4" type="ORF">GKD68_19890</name>
</gene>
<feature type="domain" description="BT4734-like N-terminal" evidence="3">
    <location>
        <begin position="54"/>
        <end position="173"/>
    </location>
</feature>
<dbReference type="InterPro" id="IPR014819">
    <property type="entry name" value="PriCT_2"/>
</dbReference>
<protein>
    <submittedName>
        <fullName evidence="4">VirE protein</fullName>
    </submittedName>
</protein>
<keyword evidence="1" id="KW-0472">Membrane</keyword>
<dbReference type="Pfam" id="PF08707">
    <property type="entry name" value="PriCT_2"/>
    <property type="match status" value="1"/>
</dbReference>
<accession>A0A6I2NSS4</accession>
<organism evidence="4 5">
    <name type="scientific">Parabacteroides distasonis</name>
    <dbReference type="NCBI Taxonomy" id="823"/>
    <lineage>
        <taxon>Bacteria</taxon>
        <taxon>Pseudomonadati</taxon>
        <taxon>Bacteroidota</taxon>
        <taxon>Bacteroidia</taxon>
        <taxon>Bacteroidales</taxon>
        <taxon>Tannerellaceae</taxon>
        <taxon>Parabacteroides</taxon>
    </lineage>
</organism>
<dbReference type="RefSeq" id="WP_154396082.1">
    <property type="nucleotide sequence ID" value="NZ_JAHYND010000019.1"/>
</dbReference>
<name>A0A6I2NSS4_PARDI</name>
<dbReference type="AlphaFoldDB" id="A0A6I2NSS4"/>
<dbReference type="Pfam" id="PF08800">
    <property type="entry name" value="BT4734-like_N"/>
    <property type="match status" value="1"/>
</dbReference>
<dbReference type="Proteomes" id="UP000432516">
    <property type="component" value="Unassembled WGS sequence"/>
</dbReference>
<reference evidence="4 5" key="1">
    <citation type="journal article" date="2019" name="Nat. Med.">
        <title>A library of human gut bacterial isolates paired with longitudinal multiomics data enables mechanistic microbiome research.</title>
        <authorList>
            <person name="Poyet M."/>
            <person name="Groussin M."/>
            <person name="Gibbons S.M."/>
            <person name="Avila-Pacheco J."/>
            <person name="Jiang X."/>
            <person name="Kearney S.M."/>
            <person name="Perrotta A.R."/>
            <person name="Berdy B."/>
            <person name="Zhao S."/>
            <person name="Lieberman T.D."/>
            <person name="Swanson P.K."/>
            <person name="Smith M."/>
            <person name="Roesemann S."/>
            <person name="Alexander J.E."/>
            <person name="Rich S.A."/>
            <person name="Livny J."/>
            <person name="Vlamakis H."/>
            <person name="Clish C."/>
            <person name="Bullock K."/>
            <person name="Deik A."/>
            <person name="Scott J."/>
            <person name="Pierce K.A."/>
            <person name="Xavier R.J."/>
            <person name="Alm E.J."/>
        </authorList>
    </citation>
    <scope>NUCLEOTIDE SEQUENCE [LARGE SCALE GENOMIC DNA]</scope>
    <source>
        <strain evidence="4 5">BIOML-A2</strain>
    </source>
</reference>
<evidence type="ECO:0000313" key="5">
    <source>
        <dbReference type="Proteomes" id="UP000432516"/>
    </source>
</evidence>
<evidence type="ECO:0000256" key="1">
    <source>
        <dbReference type="SAM" id="Phobius"/>
    </source>
</evidence>
<dbReference type="GO" id="GO:0016817">
    <property type="term" value="F:hydrolase activity, acting on acid anhydrides"/>
    <property type="evidence" value="ECO:0007669"/>
    <property type="project" value="InterPro"/>
</dbReference>
<sequence length="293" mass="33335">MAKTFLDSRISVYNGVTDTKGSISTIGAFLNDTRYIDEIKRLRTLTNKDERNAVKKRLPMACISGIFDPTRKAENLKQHSGLICVDLDRQDNLEVSNWDEVKHQLSYLRYVAYCGLSVGGNGYFAIMPILYPYYHKQQFEALKRDFQRYGLVIDKACGDVCRMRCVSYDPEPYINLNADPYRGYYKEPVAVYTPIDCGTDGELDKVAKCCDLIQNHGIDITGDYLTWFEVGCALASLGESGRAFYHVCSQQNPKYSKAETDRKFDNVKKTCSRIGIGTFFRVCKDYGITFKDA</sequence>
<proteinExistence type="predicted"/>
<dbReference type="InterPro" id="IPR014907">
    <property type="entry name" value="BT4734-like_N"/>
</dbReference>
<feature type="domain" description="Primase C-terminal 2" evidence="2">
    <location>
        <begin position="212"/>
        <end position="282"/>
    </location>
</feature>
<evidence type="ECO:0000259" key="3">
    <source>
        <dbReference type="Pfam" id="PF08800"/>
    </source>
</evidence>